<evidence type="ECO:0000313" key="2">
    <source>
        <dbReference type="Proteomes" id="UP001066276"/>
    </source>
</evidence>
<proteinExistence type="predicted"/>
<protein>
    <submittedName>
        <fullName evidence="1">Uncharacterized protein</fullName>
    </submittedName>
</protein>
<reference evidence="1" key="1">
    <citation type="journal article" date="2022" name="bioRxiv">
        <title>Sequencing and chromosome-scale assembly of the giantPleurodeles waltlgenome.</title>
        <authorList>
            <person name="Brown T."/>
            <person name="Elewa A."/>
            <person name="Iarovenko S."/>
            <person name="Subramanian E."/>
            <person name="Araus A.J."/>
            <person name="Petzold A."/>
            <person name="Susuki M."/>
            <person name="Suzuki K.-i.T."/>
            <person name="Hayashi T."/>
            <person name="Toyoda A."/>
            <person name="Oliveira C."/>
            <person name="Osipova E."/>
            <person name="Leigh N.D."/>
            <person name="Simon A."/>
            <person name="Yun M.H."/>
        </authorList>
    </citation>
    <scope>NUCLEOTIDE SEQUENCE</scope>
    <source>
        <strain evidence="1">20211129_DDA</strain>
        <tissue evidence="1">Liver</tissue>
    </source>
</reference>
<dbReference type="EMBL" id="JANPWB010000014">
    <property type="protein sequence ID" value="KAJ1102543.1"/>
    <property type="molecule type" value="Genomic_DNA"/>
</dbReference>
<accession>A0AAV7MKP4</accession>
<dbReference type="Proteomes" id="UP001066276">
    <property type="component" value="Chromosome 10"/>
</dbReference>
<gene>
    <name evidence="1" type="ORF">NDU88_007588</name>
</gene>
<keyword evidence="2" id="KW-1185">Reference proteome</keyword>
<dbReference type="AlphaFoldDB" id="A0AAV7MKP4"/>
<comment type="caution">
    <text evidence="1">The sequence shown here is derived from an EMBL/GenBank/DDBJ whole genome shotgun (WGS) entry which is preliminary data.</text>
</comment>
<name>A0AAV7MKP4_PLEWA</name>
<evidence type="ECO:0000313" key="1">
    <source>
        <dbReference type="EMBL" id="KAJ1102543.1"/>
    </source>
</evidence>
<sequence length="393" mass="43417">MHHLLQEMQCRRTAVALDGGFLNAPSASGNAVRKNCCGAGRSVPQCTICFRKCSAEELLWRWTERSSMHHLLQEMKCRRTAVALDGGFLNAPSASGNAVQKNCCGAGRSVPQCTICFRKCSAEELPWRWTEGSSMHHLLQEMQCRRTAVALDGGLLNAPSASRNAVQNNCCGAGRRVSQCTICFRKCSAEELPWRWTERSSMHHLLQEMQCRRTVVALDGGFLNAASASGNAVQKNRRGAGRRVPQCTICFKKCSAEELLWRWTEGFSMHHLLQEMQCRRTAVALDGAFLNAPSASGNAVQKNCCGAGWRVPQCTICFRKCSAEELLWHWTEGSSMHHLLDGAFLNASSASGNAVQKNCRGAGRSVPQCTICWTERSSMPHLLQMFTKDLKVS</sequence>
<organism evidence="1 2">
    <name type="scientific">Pleurodeles waltl</name>
    <name type="common">Iberian ribbed newt</name>
    <dbReference type="NCBI Taxonomy" id="8319"/>
    <lineage>
        <taxon>Eukaryota</taxon>
        <taxon>Metazoa</taxon>
        <taxon>Chordata</taxon>
        <taxon>Craniata</taxon>
        <taxon>Vertebrata</taxon>
        <taxon>Euteleostomi</taxon>
        <taxon>Amphibia</taxon>
        <taxon>Batrachia</taxon>
        <taxon>Caudata</taxon>
        <taxon>Salamandroidea</taxon>
        <taxon>Salamandridae</taxon>
        <taxon>Pleurodelinae</taxon>
        <taxon>Pleurodeles</taxon>
    </lineage>
</organism>